<name>A0AAW2H9U5_9NEOP</name>
<sequence>MSSLKGRTLFFGLFVLLINSCYAAEIEEFETLSSVDSPTRKEFDNHTQTCFKQFKSSMVKLAVLFLDPGSDAVDSQLESKCWVKCMMEQFKFMNTAAEGNGTEDGAIMPEKVVEKANDLSQGTKSRLSQILIKCESQSRAVTDMCNKAFGFARCVFEAYRGKEQIPVMPVIPVSQPAVLVQG</sequence>
<feature type="signal peptide" evidence="1">
    <location>
        <begin position="1"/>
        <end position="23"/>
    </location>
</feature>
<keyword evidence="1" id="KW-0732">Signal</keyword>
<reference evidence="2" key="1">
    <citation type="journal article" date="2024" name="Gigascience">
        <title>Chromosome-level genome of the poultry shaft louse Menopon gallinae provides insight into the host-switching and adaptive evolution of parasitic lice.</title>
        <authorList>
            <person name="Xu Y."/>
            <person name="Ma L."/>
            <person name="Liu S."/>
            <person name="Liang Y."/>
            <person name="Liu Q."/>
            <person name="He Z."/>
            <person name="Tian L."/>
            <person name="Duan Y."/>
            <person name="Cai W."/>
            <person name="Li H."/>
            <person name="Song F."/>
        </authorList>
    </citation>
    <scope>NUCLEOTIDE SEQUENCE</scope>
    <source>
        <strain evidence="2">Cailab_2023a</strain>
    </source>
</reference>
<dbReference type="AlphaFoldDB" id="A0AAW2H9U5"/>
<dbReference type="Pfam" id="PF01395">
    <property type="entry name" value="PBP_GOBP"/>
    <property type="match status" value="1"/>
</dbReference>
<organism evidence="2">
    <name type="scientific">Menopon gallinae</name>
    <name type="common">poultry shaft louse</name>
    <dbReference type="NCBI Taxonomy" id="328185"/>
    <lineage>
        <taxon>Eukaryota</taxon>
        <taxon>Metazoa</taxon>
        <taxon>Ecdysozoa</taxon>
        <taxon>Arthropoda</taxon>
        <taxon>Hexapoda</taxon>
        <taxon>Insecta</taxon>
        <taxon>Pterygota</taxon>
        <taxon>Neoptera</taxon>
        <taxon>Paraneoptera</taxon>
        <taxon>Psocodea</taxon>
        <taxon>Troctomorpha</taxon>
        <taxon>Phthiraptera</taxon>
        <taxon>Amblycera</taxon>
        <taxon>Menoponidae</taxon>
        <taxon>Menopon</taxon>
    </lineage>
</organism>
<dbReference type="InterPro" id="IPR006170">
    <property type="entry name" value="PBP/GOBP"/>
</dbReference>
<proteinExistence type="predicted"/>
<dbReference type="InterPro" id="IPR036728">
    <property type="entry name" value="PBP_GOBP_sf"/>
</dbReference>
<dbReference type="CDD" id="cd23992">
    <property type="entry name" value="PBP_GOBP"/>
    <property type="match status" value="1"/>
</dbReference>
<accession>A0AAW2H9U5</accession>
<dbReference type="GO" id="GO:0005549">
    <property type="term" value="F:odorant binding"/>
    <property type="evidence" value="ECO:0007669"/>
    <property type="project" value="InterPro"/>
</dbReference>
<comment type="caution">
    <text evidence="2">The sequence shown here is derived from an EMBL/GenBank/DDBJ whole genome shotgun (WGS) entry which is preliminary data.</text>
</comment>
<dbReference type="EMBL" id="JARGDH010000005">
    <property type="protein sequence ID" value="KAL0266470.1"/>
    <property type="molecule type" value="Genomic_DNA"/>
</dbReference>
<evidence type="ECO:0000313" key="2">
    <source>
        <dbReference type="EMBL" id="KAL0266470.1"/>
    </source>
</evidence>
<feature type="chain" id="PRO_5043935000" evidence="1">
    <location>
        <begin position="24"/>
        <end position="182"/>
    </location>
</feature>
<evidence type="ECO:0000256" key="1">
    <source>
        <dbReference type="SAM" id="SignalP"/>
    </source>
</evidence>
<dbReference type="Gene3D" id="1.10.238.20">
    <property type="entry name" value="Pheromone/general odorant binding protein domain"/>
    <property type="match status" value="1"/>
</dbReference>
<dbReference type="SUPFAM" id="SSF47565">
    <property type="entry name" value="Insect pheromone/odorant-binding proteins"/>
    <property type="match status" value="1"/>
</dbReference>
<gene>
    <name evidence="2" type="ORF">PYX00_008991</name>
</gene>
<protein>
    <submittedName>
        <fullName evidence="2">Uncharacterized protein</fullName>
    </submittedName>
</protein>